<gene>
    <name evidence="8" type="ORF">KVT40_007817</name>
</gene>
<comment type="catalytic activity">
    <reaction evidence="4">
        <text>an aldehyde + NAD(+) + H2O = a carboxylate + NADH + 2 H(+)</text>
        <dbReference type="Rhea" id="RHEA:16185"/>
        <dbReference type="ChEBI" id="CHEBI:15377"/>
        <dbReference type="ChEBI" id="CHEBI:15378"/>
        <dbReference type="ChEBI" id="CHEBI:17478"/>
        <dbReference type="ChEBI" id="CHEBI:29067"/>
        <dbReference type="ChEBI" id="CHEBI:57540"/>
        <dbReference type="ChEBI" id="CHEBI:57945"/>
        <dbReference type="EC" id="1.2.1.3"/>
    </reaction>
</comment>
<dbReference type="PROSITE" id="PS00070">
    <property type="entry name" value="ALDEHYDE_DEHYDR_CYS"/>
    <property type="match status" value="1"/>
</dbReference>
<dbReference type="InterPro" id="IPR016162">
    <property type="entry name" value="Ald_DH_N"/>
</dbReference>
<feature type="domain" description="Aldehyde dehydrogenase" evidence="7">
    <location>
        <begin position="31"/>
        <end position="494"/>
    </location>
</feature>
<dbReference type="Pfam" id="PF00171">
    <property type="entry name" value="Aldedh"/>
    <property type="match status" value="1"/>
</dbReference>
<evidence type="ECO:0000256" key="4">
    <source>
        <dbReference type="ARBA" id="ARBA00049194"/>
    </source>
</evidence>
<dbReference type="PROSITE" id="PS00687">
    <property type="entry name" value="ALDEHYDE_DEHYDR_GLU"/>
    <property type="match status" value="1"/>
</dbReference>
<keyword evidence="9" id="KW-1185">Reference proteome</keyword>
<evidence type="ECO:0000313" key="9">
    <source>
        <dbReference type="Proteomes" id="UP000809789"/>
    </source>
</evidence>
<keyword evidence="2 6" id="KW-0560">Oxidoreductase</keyword>
<organism evidence="8 9">
    <name type="scientific">Elsinoe batatas</name>
    <dbReference type="NCBI Taxonomy" id="2601811"/>
    <lineage>
        <taxon>Eukaryota</taxon>
        <taxon>Fungi</taxon>
        <taxon>Dikarya</taxon>
        <taxon>Ascomycota</taxon>
        <taxon>Pezizomycotina</taxon>
        <taxon>Dothideomycetes</taxon>
        <taxon>Dothideomycetidae</taxon>
        <taxon>Myriangiales</taxon>
        <taxon>Elsinoaceae</taxon>
        <taxon>Elsinoe</taxon>
    </lineage>
</organism>
<dbReference type="InterPro" id="IPR016161">
    <property type="entry name" value="Ald_DH/histidinol_DH"/>
</dbReference>
<sequence length="514" mass="54825">MGRSHHRFPSLHTSNMSVDLSKAKLYINNEYVDGEGKPLTLINPVDDSVIAEGTPTAGNADIDKAVEHAHHAFKKGPWATISGKQRAALMHKFADLVEKNAERIAYLESLPSGRPISMILGFDLAHLVEVYRYYAGWADKISGEYFPADNGTTRIVRYEPLGVCAGIASWNATPLYIAWKIAPALAAGNTFIFKPSEKSPLGALAIAELYAEAGFPPGVVQFVTGAAETGALLASHMSISKISFTGSVDGGRAVQEAATKSNLKKVTLELGGKSPAIVYNDAPFDLAVGMVGGGFLANSGQICVAASRVLVQEDIAEKFIVAVKDIFEQVNQGLGSSPQEKTTSHGPVVDKAQFDRIMSYVELGKKSATLVTGGSQKGAKGCFIEPTLFVNPEKDSRIWSEEIFGPVLTIKTFKTEEESIELANDTTYGLAACIYTTDVTRALRVAAAVESGCVSVNTPHLPDPNTPLGGTKQSGQGRELGREGLYAYLEPKTIHINARTSICSTTCGVPPGLF</sequence>
<dbReference type="InterPro" id="IPR029510">
    <property type="entry name" value="Ald_DH_CS_GLU"/>
</dbReference>
<dbReference type="InterPro" id="IPR016163">
    <property type="entry name" value="Ald_DH_C"/>
</dbReference>
<dbReference type="FunFam" id="3.40.309.10:FF:000012">
    <property type="entry name" value="Betaine aldehyde dehydrogenase"/>
    <property type="match status" value="1"/>
</dbReference>
<dbReference type="GO" id="GO:0004029">
    <property type="term" value="F:aldehyde dehydrogenase (NAD+) activity"/>
    <property type="evidence" value="ECO:0007669"/>
    <property type="project" value="UniProtKB-EC"/>
</dbReference>
<feature type="active site" evidence="5">
    <location>
        <position position="269"/>
    </location>
</feature>
<name>A0A8K0PAL4_9PEZI</name>
<dbReference type="OrthoDB" id="310895at2759"/>
<dbReference type="EMBL" id="JAESVG020000009">
    <property type="protein sequence ID" value="KAG8624750.1"/>
    <property type="molecule type" value="Genomic_DNA"/>
</dbReference>
<dbReference type="InterPro" id="IPR016160">
    <property type="entry name" value="Ald_DH_CS_CYS"/>
</dbReference>
<reference evidence="8" key="1">
    <citation type="submission" date="2021-07" db="EMBL/GenBank/DDBJ databases">
        <title>Elsinoe batatas strain:CRI-CJ2 Genome sequencing and assembly.</title>
        <authorList>
            <person name="Huang L."/>
        </authorList>
    </citation>
    <scope>NUCLEOTIDE SEQUENCE</scope>
    <source>
        <strain evidence="8">CRI-CJ2</strain>
    </source>
</reference>
<dbReference type="SUPFAM" id="SSF53720">
    <property type="entry name" value="ALDH-like"/>
    <property type="match status" value="1"/>
</dbReference>
<dbReference type="Gene3D" id="3.40.605.10">
    <property type="entry name" value="Aldehyde Dehydrogenase, Chain A, domain 1"/>
    <property type="match status" value="1"/>
</dbReference>
<accession>A0A8K0PAL4</accession>
<dbReference type="FunFam" id="3.40.605.10:FF:000001">
    <property type="entry name" value="Aldehyde dehydrogenase 1"/>
    <property type="match status" value="1"/>
</dbReference>
<dbReference type="EC" id="1.2.1.3" evidence="3"/>
<evidence type="ECO:0000256" key="6">
    <source>
        <dbReference type="RuleBase" id="RU003345"/>
    </source>
</evidence>
<evidence type="ECO:0000259" key="7">
    <source>
        <dbReference type="Pfam" id="PF00171"/>
    </source>
</evidence>
<dbReference type="AlphaFoldDB" id="A0A8K0PAL4"/>
<comment type="similarity">
    <text evidence="1 6">Belongs to the aldehyde dehydrogenase family.</text>
</comment>
<evidence type="ECO:0000256" key="3">
    <source>
        <dbReference type="ARBA" id="ARBA00024226"/>
    </source>
</evidence>
<dbReference type="PANTHER" id="PTHR11699">
    <property type="entry name" value="ALDEHYDE DEHYDROGENASE-RELATED"/>
    <property type="match status" value="1"/>
</dbReference>
<evidence type="ECO:0000256" key="5">
    <source>
        <dbReference type="PROSITE-ProRule" id="PRU10007"/>
    </source>
</evidence>
<comment type="caution">
    <text evidence="8">The sequence shown here is derived from an EMBL/GenBank/DDBJ whole genome shotgun (WGS) entry which is preliminary data.</text>
</comment>
<dbReference type="InterPro" id="IPR015590">
    <property type="entry name" value="Aldehyde_DH_dom"/>
</dbReference>
<evidence type="ECO:0000256" key="2">
    <source>
        <dbReference type="ARBA" id="ARBA00023002"/>
    </source>
</evidence>
<protein>
    <recommendedName>
        <fullName evidence="3">aldehyde dehydrogenase (NAD(+))</fullName>
        <ecNumber evidence="3">1.2.1.3</ecNumber>
    </recommendedName>
</protein>
<evidence type="ECO:0000313" key="8">
    <source>
        <dbReference type="EMBL" id="KAG8624750.1"/>
    </source>
</evidence>
<evidence type="ECO:0000256" key="1">
    <source>
        <dbReference type="ARBA" id="ARBA00009986"/>
    </source>
</evidence>
<proteinExistence type="inferred from homology"/>
<dbReference type="Gene3D" id="3.40.309.10">
    <property type="entry name" value="Aldehyde Dehydrogenase, Chain A, domain 2"/>
    <property type="match status" value="1"/>
</dbReference>
<dbReference type="Proteomes" id="UP000809789">
    <property type="component" value="Unassembled WGS sequence"/>
</dbReference>